<dbReference type="SUPFAM" id="SSF52833">
    <property type="entry name" value="Thioredoxin-like"/>
    <property type="match status" value="1"/>
</dbReference>
<accession>A0A1S8CQ76</accession>
<dbReference type="InterPro" id="IPR051470">
    <property type="entry name" value="Thiol:disulfide_interchange"/>
</dbReference>
<dbReference type="EMBL" id="MLCN01000055">
    <property type="protein sequence ID" value="ONG37355.1"/>
    <property type="molecule type" value="Genomic_DNA"/>
</dbReference>
<dbReference type="InterPro" id="IPR033954">
    <property type="entry name" value="DiS-bond_Isoase_DsbC/G"/>
</dbReference>
<dbReference type="PANTHER" id="PTHR35272">
    <property type="entry name" value="THIOL:DISULFIDE INTERCHANGE PROTEIN DSBC-RELATED"/>
    <property type="match status" value="1"/>
</dbReference>
<evidence type="ECO:0000313" key="3">
    <source>
        <dbReference type="EMBL" id="ONG37355.1"/>
    </source>
</evidence>
<dbReference type="OrthoDB" id="12976at2"/>
<proteinExistence type="inferred from homology"/>
<comment type="function">
    <text evidence="1">Required for disulfide bond formation in some periplasmic proteins. Acts by transferring its disulfide bond to other proteins and is reduced in the process.</text>
</comment>
<dbReference type="RefSeq" id="WP_076879319.1">
    <property type="nucleotide sequence ID" value="NZ_MLCN01000055.1"/>
</dbReference>
<organism evidence="3 4">
    <name type="scientific">Alkanindiges hydrocarboniclasticus</name>
    <dbReference type="NCBI Taxonomy" id="1907941"/>
    <lineage>
        <taxon>Bacteria</taxon>
        <taxon>Pseudomonadati</taxon>
        <taxon>Pseudomonadota</taxon>
        <taxon>Gammaproteobacteria</taxon>
        <taxon>Moraxellales</taxon>
        <taxon>Moraxellaceae</taxon>
        <taxon>Alkanindiges</taxon>
    </lineage>
</organism>
<dbReference type="PANTHER" id="PTHR35272:SF3">
    <property type="entry name" value="THIOL:DISULFIDE INTERCHANGE PROTEIN DSBC"/>
    <property type="match status" value="1"/>
</dbReference>
<evidence type="ECO:0000256" key="1">
    <source>
        <dbReference type="RuleBase" id="RU364038"/>
    </source>
</evidence>
<comment type="caution">
    <text evidence="3">The sequence shown here is derived from an EMBL/GenBank/DDBJ whole genome shotgun (WGS) entry which is preliminary data.</text>
</comment>
<protein>
    <recommendedName>
        <fullName evidence="1">Thiol:disulfide interchange protein</fullName>
    </recommendedName>
</protein>
<name>A0A1S8CQ76_9GAMM</name>
<keyword evidence="1" id="KW-0676">Redox-active center</keyword>
<dbReference type="InterPro" id="IPR036249">
    <property type="entry name" value="Thioredoxin-like_sf"/>
</dbReference>
<dbReference type="Proteomes" id="UP000192132">
    <property type="component" value="Unassembled WGS sequence"/>
</dbReference>
<dbReference type="Pfam" id="PF13098">
    <property type="entry name" value="Thioredoxin_2"/>
    <property type="match status" value="1"/>
</dbReference>
<dbReference type="InterPro" id="IPR012336">
    <property type="entry name" value="Thioredoxin-like_fold"/>
</dbReference>
<feature type="domain" description="Thioredoxin-like fold" evidence="2">
    <location>
        <begin position="36"/>
        <end position="159"/>
    </location>
</feature>
<dbReference type="AlphaFoldDB" id="A0A1S8CQ76"/>
<dbReference type="Gene3D" id="3.40.30.10">
    <property type="entry name" value="Glutaredoxin"/>
    <property type="match status" value="1"/>
</dbReference>
<keyword evidence="1" id="KW-0732">Signal</keyword>
<keyword evidence="4" id="KW-1185">Reference proteome</keyword>
<dbReference type="GO" id="GO:0042597">
    <property type="term" value="C:periplasmic space"/>
    <property type="evidence" value="ECO:0007669"/>
    <property type="project" value="UniProtKB-SubCell"/>
</dbReference>
<sequence length="172" mass="18881">MKKYFFSLVLTLASPWTHASVNLDQLPAAQAIQIIRGDGSRKLVIFSDPHCFYCKKLDAEVARLNNVTIHIYPVPLIDPSPTAIALDTQIWCNRNAGQTWHDFVLGGIQPAAVAPCPTPFSKNLSLLKQVGVNAVPLFILPNQSVHVGFSHTAELDALLDQATLESSQRKKP</sequence>
<evidence type="ECO:0000313" key="4">
    <source>
        <dbReference type="Proteomes" id="UP000192132"/>
    </source>
</evidence>
<reference evidence="3 4" key="1">
    <citation type="submission" date="2016-10" db="EMBL/GenBank/DDBJ databases">
        <title>Draft Genome sequence of Alkanindiges sp. strain H1.</title>
        <authorList>
            <person name="Subhash Y."/>
            <person name="Lee S."/>
        </authorList>
    </citation>
    <scope>NUCLEOTIDE SEQUENCE [LARGE SCALE GENOMIC DNA]</scope>
    <source>
        <strain evidence="3 4">H1</strain>
    </source>
</reference>
<feature type="signal peptide" evidence="1">
    <location>
        <begin position="1"/>
        <end position="19"/>
    </location>
</feature>
<comment type="subcellular location">
    <subcellularLocation>
        <location evidence="1">Periplasm</location>
    </subcellularLocation>
</comment>
<gene>
    <name evidence="3" type="ORF">BKE30_14575</name>
</gene>
<feature type="chain" id="PRO_5011814149" description="Thiol:disulfide interchange protein" evidence="1">
    <location>
        <begin position="20"/>
        <end position="172"/>
    </location>
</feature>
<comment type="similarity">
    <text evidence="1">Belongs to the thioredoxin family. DsbC subfamily.</text>
</comment>
<dbReference type="CDD" id="cd03020">
    <property type="entry name" value="DsbA_DsbC_DsbG"/>
    <property type="match status" value="1"/>
</dbReference>
<keyword evidence="1" id="KW-0574">Periplasm</keyword>
<dbReference type="STRING" id="1907941.BKE30_14575"/>
<evidence type="ECO:0000259" key="2">
    <source>
        <dbReference type="Pfam" id="PF13098"/>
    </source>
</evidence>